<evidence type="ECO:0000256" key="3">
    <source>
        <dbReference type="ARBA" id="ARBA00022547"/>
    </source>
</evidence>
<comment type="function">
    <text evidence="11">Component of the F(0) channel, it forms part of the peripheral stalk, linking F(1) to F(0). The b'-subunit is a diverged and duplicated form of b found in plants and photosynthetic bacteria.</text>
</comment>
<comment type="similarity">
    <text evidence="1 13">Belongs to the ATPase B chain family.</text>
</comment>
<keyword evidence="7 13" id="KW-0406">Ion transport</keyword>
<dbReference type="Proteomes" id="UP001378242">
    <property type="component" value="Unassembled WGS sequence"/>
</dbReference>
<evidence type="ECO:0000256" key="2">
    <source>
        <dbReference type="ARBA" id="ARBA00022448"/>
    </source>
</evidence>
<keyword evidence="4 13" id="KW-0812">Transmembrane</keyword>
<evidence type="ECO:0000256" key="5">
    <source>
        <dbReference type="ARBA" id="ARBA00022781"/>
    </source>
</evidence>
<reference evidence="14 15" key="1">
    <citation type="submission" date="2024-02" db="EMBL/GenBank/DDBJ databases">
        <title>Bacteria isolated from the canopy kelp, Nereocystis luetkeana.</title>
        <authorList>
            <person name="Pfister C.A."/>
            <person name="Younker I.T."/>
            <person name="Light S.H."/>
        </authorList>
    </citation>
    <scope>NUCLEOTIDE SEQUENCE [LARGE SCALE GENOMIC DNA]</scope>
    <source>
        <strain evidence="14 15">TI.5.07</strain>
    </source>
</reference>
<dbReference type="EMBL" id="JBAKAP010000001">
    <property type="protein sequence ID" value="MEL0615213.1"/>
    <property type="molecule type" value="Genomic_DNA"/>
</dbReference>
<evidence type="ECO:0000256" key="11">
    <source>
        <dbReference type="ARBA" id="ARBA00025614"/>
    </source>
</evidence>
<dbReference type="Pfam" id="PF00430">
    <property type="entry name" value="ATP-synt_B"/>
    <property type="match status" value="1"/>
</dbReference>
<keyword evidence="13" id="KW-1003">Cell membrane</keyword>
<dbReference type="RefSeq" id="WP_341541543.1">
    <property type="nucleotide sequence ID" value="NZ_JBAKAP010000001.1"/>
</dbReference>
<keyword evidence="8 13" id="KW-0472">Membrane</keyword>
<comment type="function">
    <text evidence="10 13">F(1)F(0) ATP synthase produces ATP from ADP in the presence of a proton or sodium gradient. F-type ATPases consist of two structural domains, F(1) containing the extramembraneous catalytic core and F(0) containing the membrane proton channel, linked together by a central stalk and a peripheral stalk. During catalysis, ATP synthesis in the catalytic domain of F(1) is coupled via a rotary mechanism of the central stalk subunits to proton translocation.</text>
</comment>
<dbReference type="InterPro" id="IPR002146">
    <property type="entry name" value="ATP_synth_b/b'su_bac/chlpt"/>
</dbReference>
<feature type="transmembrane region" description="Helical" evidence="13">
    <location>
        <begin position="6"/>
        <end position="27"/>
    </location>
</feature>
<name>A0ABU9G9S5_COBMA</name>
<evidence type="ECO:0000256" key="13">
    <source>
        <dbReference type="HAMAP-Rule" id="MF_01398"/>
    </source>
</evidence>
<evidence type="ECO:0000256" key="7">
    <source>
        <dbReference type="ARBA" id="ARBA00023065"/>
    </source>
</evidence>
<evidence type="ECO:0000256" key="10">
    <source>
        <dbReference type="ARBA" id="ARBA00025198"/>
    </source>
</evidence>
<gene>
    <name evidence="13" type="primary">atpF</name>
    <name evidence="14" type="ORF">V6243_00110</name>
</gene>
<evidence type="ECO:0000256" key="1">
    <source>
        <dbReference type="ARBA" id="ARBA00005513"/>
    </source>
</evidence>
<dbReference type="PANTHER" id="PTHR33445">
    <property type="entry name" value="ATP SYNTHASE SUBUNIT B', CHLOROPLASTIC"/>
    <property type="match status" value="1"/>
</dbReference>
<evidence type="ECO:0000256" key="12">
    <source>
        <dbReference type="ARBA" id="ARBA00037847"/>
    </source>
</evidence>
<evidence type="ECO:0000313" key="14">
    <source>
        <dbReference type="EMBL" id="MEL0615213.1"/>
    </source>
</evidence>
<dbReference type="InterPro" id="IPR000711">
    <property type="entry name" value="ATPase_OSCP/dsu"/>
</dbReference>
<evidence type="ECO:0000256" key="8">
    <source>
        <dbReference type="ARBA" id="ARBA00023136"/>
    </source>
</evidence>
<comment type="caution">
    <text evidence="14">The sequence shown here is derived from an EMBL/GenBank/DDBJ whole genome shotgun (WGS) entry which is preliminary data.</text>
</comment>
<evidence type="ECO:0000256" key="9">
    <source>
        <dbReference type="ARBA" id="ARBA00023310"/>
    </source>
</evidence>
<dbReference type="Pfam" id="PF00213">
    <property type="entry name" value="OSCP"/>
    <property type="match status" value="1"/>
</dbReference>
<keyword evidence="3 13" id="KW-0138">CF(0)</keyword>
<accession>A0ABU9G9S5</accession>
<sequence length="292" mass="31458">MTIDWWGIGLQALNVLILIWLLSRVLWKPVSQAIEQRRATAQATLDAADDAHTEADRRLASLNAAHANIAAERSALLKESSLKAEAQGRETLAQARQQAEALLSSAHDAITRESDLTRQQDTQHALSLAVAIAARLLAPLDNAAVHAAFRERLHHKITTLTRHERDALTGALQHAPAAKQPPAHSARGAEAAMTREIAGTAPSGNVLSIITAAQLSATQQAELKDLLTRELHPLPSLRFEVEPALLGGVELRSAHFALNNSWQSDLSVLAKAFEAMPTPPSASSPRETQHVS</sequence>
<keyword evidence="5 13" id="KW-0375">Hydrogen ion transport</keyword>
<dbReference type="HAMAP" id="MF_01398">
    <property type="entry name" value="ATP_synth_b_bprime"/>
    <property type="match status" value="1"/>
</dbReference>
<comment type="subunit">
    <text evidence="13">F-type ATPases have 2 components, F(1) - the catalytic core - and F(0) - the membrane proton channel. F(1) has five subunits: alpha(3), beta(3), gamma(1), delta(1), epsilon(1). F(0) has three main subunits: a(1), b(2) and c(10-14). The alpha and beta chains form an alternating ring which encloses part of the gamma chain. F(1) is attached to F(0) by a central stalk formed by the gamma and epsilon chains, while a peripheral stalk is formed by the delta and b chains.</text>
</comment>
<keyword evidence="6 13" id="KW-1133">Transmembrane helix</keyword>
<comment type="subcellular location">
    <subcellularLocation>
        <location evidence="13">Cell membrane</location>
        <topology evidence="13">Single-pass membrane protein</topology>
    </subcellularLocation>
    <subcellularLocation>
        <location evidence="12">Endomembrane system</location>
        <topology evidence="12">Single-pass membrane protein</topology>
    </subcellularLocation>
</comment>
<keyword evidence="15" id="KW-1185">Reference proteome</keyword>
<protein>
    <recommendedName>
        <fullName evidence="13">ATP synthase subunit b</fullName>
    </recommendedName>
    <alternativeName>
        <fullName evidence="13">ATP synthase F(0) sector subunit b</fullName>
    </alternativeName>
    <alternativeName>
        <fullName evidence="13">ATPase subunit I</fullName>
    </alternativeName>
    <alternativeName>
        <fullName evidence="13">F-type ATPase subunit b</fullName>
        <shortName evidence="13">F-ATPase subunit b</shortName>
    </alternativeName>
</protein>
<evidence type="ECO:0000256" key="6">
    <source>
        <dbReference type="ARBA" id="ARBA00022989"/>
    </source>
</evidence>
<dbReference type="CDD" id="cd06503">
    <property type="entry name" value="ATP-synt_Fo_b"/>
    <property type="match status" value="1"/>
</dbReference>
<dbReference type="PANTHER" id="PTHR33445:SF2">
    <property type="entry name" value="ATP SYNTHASE SUBUNIT B', CHLOROPLASTIC"/>
    <property type="match status" value="1"/>
</dbReference>
<evidence type="ECO:0000313" key="15">
    <source>
        <dbReference type="Proteomes" id="UP001378242"/>
    </source>
</evidence>
<dbReference type="InterPro" id="IPR050059">
    <property type="entry name" value="ATP_synthase_B_chain"/>
</dbReference>
<evidence type="ECO:0000256" key="4">
    <source>
        <dbReference type="ARBA" id="ARBA00022692"/>
    </source>
</evidence>
<keyword evidence="2 13" id="KW-0813">Transport</keyword>
<keyword evidence="9 13" id="KW-0066">ATP synthesis</keyword>
<proteinExistence type="inferred from homology"/>
<organism evidence="14 15">
    <name type="scientific">Cobetia marina</name>
    <name type="common">Deleya marina</name>
    <dbReference type="NCBI Taxonomy" id="28258"/>
    <lineage>
        <taxon>Bacteria</taxon>
        <taxon>Pseudomonadati</taxon>
        <taxon>Pseudomonadota</taxon>
        <taxon>Gammaproteobacteria</taxon>
        <taxon>Oceanospirillales</taxon>
        <taxon>Halomonadaceae</taxon>
        <taxon>Cobetia</taxon>
    </lineage>
</organism>